<evidence type="ECO:0000256" key="2">
    <source>
        <dbReference type="SAM" id="MobiDB-lite"/>
    </source>
</evidence>
<evidence type="ECO:0000256" key="1">
    <source>
        <dbReference type="ARBA" id="ARBA00022729"/>
    </source>
</evidence>
<dbReference type="Pfam" id="PF13205">
    <property type="entry name" value="Big_5"/>
    <property type="match status" value="1"/>
</dbReference>
<proteinExistence type="predicted"/>
<feature type="compositionally biased region" description="Basic and acidic residues" evidence="2">
    <location>
        <begin position="399"/>
        <end position="409"/>
    </location>
</feature>
<gene>
    <name evidence="4" type="ORF">CRI93_12050</name>
</gene>
<protein>
    <recommendedName>
        <fullName evidence="3">SbsA Ig-like domain-containing protein</fullName>
    </recommendedName>
</protein>
<dbReference type="Proteomes" id="UP000221024">
    <property type="component" value="Unassembled WGS sequence"/>
</dbReference>
<dbReference type="InterPro" id="IPR032812">
    <property type="entry name" value="SbsA_Ig"/>
</dbReference>
<keyword evidence="1" id="KW-0732">Signal</keyword>
<evidence type="ECO:0000313" key="4">
    <source>
        <dbReference type="EMBL" id="PEN05640.1"/>
    </source>
</evidence>
<name>A0A2H3NJI2_9BACT</name>
<organism evidence="4 5">
    <name type="scientific">Longimonas halophila</name>
    <dbReference type="NCBI Taxonomy" id="1469170"/>
    <lineage>
        <taxon>Bacteria</taxon>
        <taxon>Pseudomonadati</taxon>
        <taxon>Rhodothermota</taxon>
        <taxon>Rhodothermia</taxon>
        <taxon>Rhodothermales</taxon>
        <taxon>Salisaetaceae</taxon>
        <taxon>Longimonas</taxon>
    </lineage>
</organism>
<keyword evidence="5" id="KW-1185">Reference proteome</keyword>
<dbReference type="AlphaFoldDB" id="A0A2H3NJI2"/>
<reference evidence="4 5" key="1">
    <citation type="submission" date="2017-10" db="EMBL/GenBank/DDBJ databases">
        <title>Draft genome of Longimonas halophila.</title>
        <authorList>
            <person name="Goh K.M."/>
            <person name="Shamsir M.S."/>
            <person name="Lim S.W."/>
        </authorList>
    </citation>
    <scope>NUCLEOTIDE SEQUENCE [LARGE SCALE GENOMIC DNA]</scope>
    <source>
        <strain evidence="4 5">KCTC 42399</strain>
    </source>
</reference>
<feature type="region of interest" description="Disordered" evidence="2">
    <location>
        <begin position="379"/>
        <end position="443"/>
    </location>
</feature>
<sequence length="662" mass="72630">MTLPFASFKSRMRAPMRCSTTRFSTTTVGFGCVAGLLALLCTVSLLGGCANPVAPTGGPGNTEPARLLESTPADEDVNVSQDVEVVLRFDKYISRGAMAQAFSMTPEPQQRPEFDYSGRSIAVSFAEPLRDSTTYIISLGSDLRTARGNVELDAPITLAFSTGNRIDQGRLAGRVVEPKEGQPEQDVDVFAYALPEEAQAPPDTLPEAPDFRTQTDSEGRFSFQNIREESYYVIAVRDNNRNRMPDANEAYAVPPVPRLSAAVDTASADTAAVEVPWLLTDPRPDPPQAVRVRPQTVQRQTVRFSQPVAWRERTAASWTLVDSTAQDTIGIASVHTATDTPYEVAVVAEQALRVEAVHRLTVPPQALEDSLGRAVPDTTLRFTPSTDEGDPTPEFSGFRPDRSGGEEGRPLTQDEAPLLRTTRPPEDDAWNDSITATDTTGTARTIVPESQDGLRHRLAFEPPLTPEMPVDVRVGADLFANIDTVQTQRYRRLSGDALGAIEVPITYVRRALNPPDTAATTAPTFESITLGVAPPDTLLSTQEARVTAADTAQTALRARSDSLLQRPERLVLEMHDTSPNGWPTRRIETDTTGTARFDRVPEGVYRFRLWHDREGTGRWSPGQIAPYRRADPVVWSESTVEGRARWTNVLDRPLQLLELTTD</sequence>
<feature type="domain" description="SbsA Ig-like" evidence="3">
    <location>
        <begin position="62"/>
        <end position="162"/>
    </location>
</feature>
<comment type="caution">
    <text evidence="4">The sequence shown here is derived from an EMBL/GenBank/DDBJ whole genome shotgun (WGS) entry which is preliminary data.</text>
</comment>
<dbReference type="OrthoDB" id="9809989at2"/>
<evidence type="ECO:0000313" key="5">
    <source>
        <dbReference type="Proteomes" id="UP000221024"/>
    </source>
</evidence>
<evidence type="ECO:0000259" key="3">
    <source>
        <dbReference type="Pfam" id="PF13205"/>
    </source>
</evidence>
<dbReference type="EMBL" id="PDEP01000012">
    <property type="protein sequence ID" value="PEN05640.1"/>
    <property type="molecule type" value="Genomic_DNA"/>
</dbReference>
<accession>A0A2H3NJI2</accession>